<organism evidence="1 2">
    <name type="scientific">Nitrosopumilus ureiphilus</name>
    <dbReference type="NCBI Taxonomy" id="1470067"/>
    <lineage>
        <taxon>Archaea</taxon>
        <taxon>Nitrososphaerota</taxon>
        <taxon>Nitrososphaeria</taxon>
        <taxon>Nitrosopumilales</taxon>
        <taxon>Nitrosopumilaceae</taxon>
        <taxon>Nitrosopumilus</taxon>
    </lineage>
</organism>
<proteinExistence type="predicted"/>
<name>A0A7D5M8X8_9ARCH</name>
<dbReference type="EMBL" id="CP026995">
    <property type="protein sequence ID" value="QLH07168.1"/>
    <property type="molecule type" value="Genomic_DNA"/>
</dbReference>
<dbReference type="GeneID" id="56068202"/>
<dbReference type="AlphaFoldDB" id="A0A7D5M8X8"/>
<gene>
    <name evidence="1" type="ORF">C5F50_08830</name>
</gene>
<keyword evidence="2" id="KW-1185">Reference proteome</keyword>
<sequence length="75" mass="7771">MSPAALFKTYVGVGVIVVDPPGSAGPYNSSVPFSEYAYPLTEFKLYGNTVGSSCGCTSVSANTSIQTNIDLNNVT</sequence>
<reference evidence="1 2" key="1">
    <citation type="submission" date="2018-02" db="EMBL/GenBank/DDBJ databases">
        <title>Complete genome of Nitrosopumilus ureaphilus PS0.</title>
        <authorList>
            <person name="Qin W."/>
            <person name="Zheng Y."/>
            <person name="Stahl D.A."/>
        </authorList>
    </citation>
    <scope>NUCLEOTIDE SEQUENCE [LARGE SCALE GENOMIC DNA]</scope>
    <source>
        <strain evidence="1 2">PS0</strain>
    </source>
</reference>
<dbReference type="KEGG" id="nue:C5F50_08830"/>
<dbReference type="Proteomes" id="UP000509478">
    <property type="component" value="Chromosome"/>
</dbReference>
<accession>A0A7D5M8X8</accession>
<evidence type="ECO:0000313" key="2">
    <source>
        <dbReference type="Proteomes" id="UP000509478"/>
    </source>
</evidence>
<dbReference type="RefSeq" id="WP_179371033.1">
    <property type="nucleotide sequence ID" value="NZ_CP026995.1"/>
</dbReference>
<evidence type="ECO:0000313" key="1">
    <source>
        <dbReference type="EMBL" id="QLH07168.1"/>
    </source>
</evidence>
<protein>
    <submittedName>
        <fullName evidence="1">Uncharacterized protein</fullName>
    </submittedName>
</protein>